<name>A0A1D1VWC4_RAMVA</name>
<reference evidence="8 9" key="1">
    <citation type="journal article" date="2016" name="Nat. Commun.">
        <title>Extremotolerant tardigrade genome and improved radiotolerance of human cultured cells by tardigrade-unique protein.</title>
        <authorList>
            <person name="Hashimoto T."/>
            <person name="Horikawa D.D."/>
            <person name="Saito Y."/>
            <person name="Kuwahara H."/>
            <person name="Kozuka-Hata H."/>
            <person name="Shin-I T."/>
            <person name="Minakuchi Y."/>
            <person name="Ohishi K."/>
            <person name="Motoyama A."/>
            <person name="Aizu T."/>
            <person name="Enomoto A."/>
            <person name="Kondo K."/>
            <person name="Tanaka S."/>
            <person name="Hara Y."/>
            <person name="Koshikawa S."/>
            <person name="Sagara H."/>
            <person name="Miura T."/>
            <person name="Yokobori S."/>
            <person name="Miyagawa K."/>
            <person name="Suzuki Y."/>
            <person name="Kubo T."/>
            <person name="Oyama M."/>
            <person name="Kohara Y."/>
            <person name="Fujiyama A."/>
            <person name="Arakawa K."/>
            <person name="Katayama T."/>
            <person name="Toyoda A."/>
            <person name="Kunieda T."/>
        </authorList>
    </citation>
    <scope>NUCLEOTIDE SEQUENCE [LARGE SCALE GENOMIC DNA]</scope>
    <source>
        <strain evidence="8 9">YOKOZUNA-1</strain>
    </source>
</reference>
<dbReference type="PANTHER" id="PTHR13291">
    <property type="entry name" value="JOSEPHIN 1, 2"/>
    <property type="match status" value="1"/>
</dbReference>
<evidence type="ECO:0000313" key="8">
    <source>
        <dbReference type="EMBL" id="GAV05762.1"/>
    </source>
</evidence>
<evidence type="ECO:0000259" key="7">
    <source>
        <dbReference type="PROSITE" id="PS50957"/>
    </source>
</evidence>
<evidence type="ECO:0000256" key="5">
    <source>
        <dbReference type="ARBA" id="ARBA00022801"/>
    </source>
</evidence>
<evidence type="ECO:0000256" key="6">
    <source>
        <dbReference type="PROSITE-ProRule" id="PRU00331"/>
    </source>
</evidence>
<dbReference type="EC" id="3.4.19.12" evidence="2"/>
<comment type="caution">
    <text evidence="8">The sequence shown here is derived from an EMBL/GenBank/DDBJ whole genome shotgun (WGS) entry which is preliminary data.</text>
</comment>
<evidence type="ECO:0000256" key="2">
    <source>
        <dbReference type="ARBA" id="ARBA00012759"/>
    </source>
</evidence>
<dbReference type="STRING" id="947166.A0A1D1VWC4"/>
<dbReference type="Gene3D" id="3.90.70.40">
    <property type="match status" value="1"/>
</dbReference>
<accession>A0A1D1VWC4</accession>
<evidence type="ECO:0000256" key="3">
    <source>
        <dbReference type="ARBA" id="ARBA00022670"/>
    </source>
</evidence>
<proteinExistence type="predicted"/>
<sequence>MDTRSSQQKIYHEVQHRQFCALHALNNLYGESFFTKKSLDEICERLDPQKGWGNPHRSFFGWGNYDVNVIMVAVQEKNCEAIWFDKRSDLSNLDLSEVVGFILNIPNDYALGSFLKLPLGRRHWISIRPIVTSGSPVPSQSSQSAQSAPSKAMDAFRESKRMFYNLDSKSKGPVLIGNDSAVISFLREALNSKGGEMLVIVPKDKVNR</sequence>
<evidence type="ECO:0000256" key="4">
    <source>
        <dbReference type="ARBA" id="ARBA00022786"/>
    </source>
</evidence>
<dbReference type="GO" id="GO:0016579">
    <property type="term" value="P:protein deubiquitination"/>
    <property type="evidence" value="ECO:0007669"/>
    <property type="project" value="InterPro"/>
</dbReference>
<dbReference type="AlphaFoldDB" id="A0A1D1VWC4"/>
<dbReference type="Pfam" id="PF02099">
    <property type="entry name" value="Josephin"/>
    <property type="match status" value="1"/>
</dbReference>
<dbReference type="InterPro" id="IPR006155">
    <property type="entry name" value="Josephin"/>
</dbReference>
<keyword evidence="5" id="KW-0378">Hydrolase</keyword>
<dbReference type="OrthoDB" id="422700at2759"/>
<dbReference type="GO" id="GO:0004843">
    <property type="term" value="F:cysteine-type deubiquitinase activity"/>
    <property type="evidence" value="ECO:0007669"/>
    <property type="project" value="UniProtKB-EC"/>
</dbReference>
<dbReference type="PANTHER" id="PTHR13291:SF0">
    <property type="entry name" value="JOSEPHIN-LIKE PROTEIN"/>
    <property type="match status" value="1"/>
</dbReference>
<comment type="caution">
    <text evidence="6">Lacks conserved residue(s) required for the propagation of feature annotation.</text>
</comment>
<organism evidence="8 9">
    <name type="scientific">Ramazzottius varieornatus</name>
    <name type="common">Water bear</name>
    <name type="synonym">Tardigrade</name>
    <dbReference type="NCBI Taxonomy" id="947166"/>
    <lineage>
        <taxon>Eukaryota</taxon>
        <taxon>Metazoa</taxon>
        <taxon>Ecdysozoa</taxon>
        <taxon>Tardigrada</taxon>
        <taxon>Eutardigrada</taxon>
        <taxon>Parachela</taxon>
        <taxon>Hypsibioidea</taxon>
        <taxon>Ramazzottiidae</taxon>
        <taxon>Ramazzottius</taxon>
    </lineage>
</organism>
<dbReference type="EMBL" id="BDGG01000012">
    <property type="protein sequence ID" value="GAV05762.1"/>
    <property type="molecule type" value="Genomic_DNA"/>
</dbReference>
<dbReference type="Proteomes" id="UP000186922">
    <property type="component" value="Unassembled WGS sequence"/>
</dbReference>
<keyword evidence="4" id="KW-0833">Ubl conjugation pathway</keyword>
<dbReference type="SMART" id="SM01246">
    <property type="entry name" value="Josephin"/>
    <property type="match status" value="1"/>
</dbReference>
<gene>
    <name evidence="8" type="primary">RvY_15842-1</name>
    <name evidence="8" type="synonym">RvY_15842.1</name>
    <name evidence="8" type="ORF">RvY_15842</name>
</gene>
<keyword evidence="3" id="KW-0645">Protease</keyword>
<dbReference type="GO" id="GO:0006508">
    <property type="term" value="P:proteolysis"/>
    <property type="evidence" value="ECO:0007669"/>
    <property type="project" value="UniProtKB-KW"/>
</dbReference>
<protein>
    <recommendedName>
        <fullName evidence="2">ubiquitinyl hydrolase 1</fullName>
        <ecNumber evidence="2">3.4.19.12</ecNumber>
    </recommendedName>
</protein>
<evidence type="ECO:0000313" key="9">
    <source>
        <dbReference type="Proteomes" id="UP000186922"/>
    </source>
</evidence>
<dbReference type="InterPro" id="IPR040053">
    <property type="entry name" value="JOSD1/2"/>
</dbReference>
<dbReference type="PROSITE" id="PS50957">
    <property type="entry name" value="JOSEPHIN"/>
    <property type="match status" value="1"/>
</dbReference>
<keyword evidence="9" id="KW-1185">Reference proteome</keyword>
<comment type="catalytic activity">
    <reaction evidence="1">
        <text>Thiol-dependent hydrolysis of ester, thioester, amide, peptide and isopeptide bonds formed by the C-terminal Gly of ubiquitin (a 76-residue protein attached to proteins as an intracellular targeting signal).</text>
        <dbReference type="EC" id="3.4.19.12"/>
    </reaction>
</comment>
<evidence type="ECO:0000256" key="1">
    <source>
        <dbReference type="ARBA" id="ARBA00000707"/>
    </source>
</evidence>
<feature type="domain" description="Josephin" evidence="7">
    <location>
        <begin position="7"/>
        <end position="208"/>
    </location>
</feature>